<reference evidence="1 2" key="1">
    <citation type="submission" date="2019-02" db="EMBL/GenBank/DDBJ databases">
        <title>Draft genome sequences of novel Actinobacteria.</title>
        <authorList>
            <person name="Sahin N."/>
            <person name="Ay H."/>
            <person name="Saygin H."/>
        </authorList>
    </citation>
    <scope>NUCLEOTIDE SEQUENCE [LARGE SCALE GENOMIC DNA]</scope>
    <source>
        <strain evidence="1 2">16K104</strain>
    </source>
</reference>
<dbReference type="EMBL" id="SMKR01000046">
    <property type="protein sequence ID" value="TDD26548.1"/>
    <property type="molecule type" value="Genomic_DNA"/>
</dbReference>
<organism evidence="1 2">
    <name type="scientific">Kribbella turkmenica</name>
    <dbReference type="NCBI Taxonomy" id="2530375"/>
    <lineage>
        <taxon>Bacteria</taxon>
        <taxon>Bacillati</taxon>
        <taxon>Actinomycetota</taxon>
        <taxon>Actinomycetes</taxon>
        <taxon>Propionibacteriales</taxon>
        <taxon>Kribbellaceae</taxon>
        <taxon>Kribbella</taxon>
    </lineage>
</organism>
<gene>
    <name evidence="1" type="ORF">E1218_13110</name>
</gene>
<comment type="caution">
    <text evidence="1">The sequence shown here is derived from an EMBL/GenBank/DDBJ whole genome shotgun (WGS) entry which is preliminary data.</text>
</comment>
<evidence type="ECO:0000313" key="2">
    <source>
        <dbReference type="Proteomes" id="UP000295172"/>
    </source>
</evidence>
<proteinExistence type="predicted"/>
<dbReference type="AlphaFoldDB" id="A0A4R4X7W7"/>
<protein>
    <submittedName>
        <fullName evidence="1">Uncharacterized protein</fullName>
    </submittedName>
</protein>
<accession>A0A4R4X7W7</accession>
<keyword evidence="2" id="KW-1185">Reference proteome</keyword>
<name>A0A4R4X7W7_9ACTN</name>
<sequence length="97" mass="10799">MTTMLCTNPAVPSLEVRESWIDRLLAKFRRPSHAEVVIDAYDSGRAYGEHLGRVLSGDIYRPLVEAVRHQQLTPAQLATMAEFIDDCATERLSGGAR</sequence>
<dbReference type="RefSeq" id="WP_132319741.1">
    <property type="nucleotide sequence ID" value="NZ_SMKR01000046.1"/>
</dbReference>
<dbReference type="Proteomes" id="UP000295172">
    <property type="component" value="Unassembled WGS sequence"/>
</dbReference>
<evidence type="ECO:0000313" key="1">
    <source>
        <dbReference type="EMBL" id="TDD26548.1"/>
    </source>
</evidence>